<organism evidence="3 4">
    <name type="scientific">Homoserinimonas hongtaonis</name>
    <dbReference type="NCBI Taxonomy" id="2079791"/>
    <lineage>
        <taxon>Bacteria</taxon>
        <taxon>Bacillati</taxon>
        <taxon>Actinomycetota</taxon>
        <taxon>Actinomycetes</taxon>
        <taxon>Micrococcales</taxon>
        <taxon>Microbacteriaceae</taxon>
        <taxon>Homoserinimonas</taxon>
    </lineage>
</organism>
<keyword evidence="3" id="KW-0378">Hydrolase</keyword>
<gene>
    <name evidence="3" type="ORF">DF220_10020</name>
</gene>
<dbReference type="AlphaFoldDB" id="A0A2U1T2M2"/>
<dbReference type="PANTHER" id="PTHR43319">
    <property type="entry name" value="BETA-LACTAMASE-RELATED"/>
    <property type="match status" value="1"/>
</dbReference>
<dbReference type="InterPro" id="IPR052907">
    <property type="entry name" value="Beta-lactamase/esterase"/>
</dbReference>
<dbReference type="SUPFAM" id="SSF56601">
    <property type="entry name" value="beta-lactamase/transpeptidase-like"/>
    <property type="match status" value="1"/>
</dbReference>
<evidence type="ECO:0000313" key="3">
    <source>
        <dbReference type="EMBL" id="PWB98124.1"/>
    </source>
</evidence>
<evidence type="ECO:0000259" key="2">
    <source>
        <dbReference type="Pfam" id="PF00144"/>
    </source>
</evidence>
<proteinExistence type="predicted"/>
<feature type="region of interest" description="Disordered" evidence="1">
    <location>
        <begin position="1"/>
        <end position="21"/>
    </location>
</feature>
<dbReference type="PANTHER" id="PTHR43319:SF3">
    <property type="entry name" value="BETA-LACTAMASE-RELATED DOMAIN-CONTAINING PROTEIN"/>
    <property type="match status" value="1"/>
</dbReference>
<protein>
    <submittedName>
        <fullName evidence="3">Serine hydrolase</fullName>
    </submittedName>
</protein>
<name>A0A2U1T2M2_9MICO</name>
<evidence type="ECO:0000313" key="4">
    <source>
        <dbReference type="Proteomes" id="UP000244978"/>
    </source>
</evidence>
<dbReference type="Gene3D" id="3.40.710.10">
    <property type="entry name" value="DD-peptidase/beta-lactamase superfamily"/>
    <property type="match status" value="1"/>
</dbReference>
<dbReference type="GO" id="GO:0016787">
    <property type="term" value="F:hydrolase activity"/>
    <property type="evidence" value="ECO:0007669"/>
    <property type="project" value="UniProtKB-KW"/>
</dbReference>
<comment type="caution">
    <text evidence="3">The sequence shown here is derived from an EMBL/GenBank/DDBJ whole genome shotgun (WGS) entry which is preliminary data.</text>
</comment>
<dbReference type="InterPro" id="IPR012338">
    <property type="entry name" value="Beta-lactam/transpept-like"/>
</dbReference>
<reference evidence="4" key="1">
    <citation type="submission" date="2018-04" db="EMBL/GenBank/DDBJ databases">
        <authorList>
            <person name="Liu S."/>
            <person name="Wang Z."/>
            <person name="Li J."/>
        </authorList>
    </citation>
    <scope>NUCLEOTIDE SEQUENCE [LARGE SCALE GENOMIC DNA]</scope>
    <source>
        <strain evidence="4">S1194</strain>
    </source>
</reference>
<dbReference type="Proteomes" id="UP000244978">
    <property type="component" value="Unassembled WGS sequence"/>
</dbReference>
<evidence type="ECO:0000256" key="1">
    <source>
        <dbReference type="SAM" id="MobiDB-lite"/>
    </source>
</evidence>
<keyword evidence="4" id="KW-1185">Reference proteome</keyword>
<dbReference type="EMBL" id="QEEX01000001">
    <property type="protein sequence ID" value="PWB98124.1"/>
    <property type="molecule type" value="Genomic_DNA"/>
</dbReference>
<dbReference type="RefSeq" id="WP_108997899.1">
    <property type="nucleotide sequence ID" value="NZ_QEEX01000001.1"/>
</dbReference>
<feature type="domain" description="Beta-lactamase-related" evidence="2">
    <location>
        <begin position="27"/>
        <end position="367"/>
    </location>
</feature>
<dbReference type="InterPro" id="IPR001466">
    <property type="entry name" value="Beta-lactam-related"/>
</dbReference>
<dbReference type="Pfam" id="PF00144">
    <property type="entry name" value="Beta-lactamase"/>
    <property type="match status" value="1"/>
</dbReference>
<accession>A0A2U1T2M2</accession>
<sequence length="388" mass="41687">MSDAIASASAVVHGENDPRFESVREELQRQLDSGEELGASIAATINGKPVIDLWGGFAAEERSAEWQRDTITNVWSTTKTVVALAMLMLVDRGEIDLDAPVARYWPEFGSNGKEGITVKQVMSHTSGVSGWDLPFTTDDLYDPEAAAAKLAAQAPWWEPGTASGYHLLNYGHLLGEIIRRVTGRTLGAFVREEIAEPLGADFHIGLDRAEFGRVAHVVAPPPAQMDLSGLPEGHPALRTFMAPVLDATATWTNEWKAAEIGGAGGQGNARSVARIESVITNGGEVDGVRLLSPETIDRIFEQQSDGLDLVLFQHLRFGVGFALPTEAAPVLPQTGRVAYWGGWGGSLIVNDVDRGATFAYVMNKMSPGIIGSPRSDAYVSAFYRALEG</sequence>